<dbReference type="PROSITE" id="PS00639">
    <property type="entry name" value="THIOL_PROTEASE_HIS"/>
    <property type="match status" value="1"/>
</dbReference>
<dbReference type="InterPro" id="IPR025661">
    <property type="entry name" value="Pept_asp_AS"/>
</dbReference>
<evidence type="ECO:0000256" key="3">
    <source>
        <dbReference type="ARBA" id="ARBA00022729"/>
    </source>
</evidence>
<keyword evidence="7" id="KW-0325">Glycoprotein</keyword>
<evidence type="ECO:0000256" key="7">
    <source>
        <dbReference type="ARBA" id="ARBA00023180"/>
    </source>
</evidence>
<evidence type="ECO:0000256" key="8">
    <source>
        <dbReference type="SAM" id="SignalP"/>
    </source>
</evidence>
<dbReference type="EMBL" id="QJKJ01002085">
    <property type="protein sequence ID" value="RDY04411.1"/>
    <property type="molecule type" value="Genomic_DNA"/>
</dbReference>
<dbReference type="SUPFAM" id="SSF57277">
    <property type="entry name" value="Granulin repeat"/>
    <property type="match status" value="1"/>
</dbReference>
<dbReference type="InterPro" id="IPR037277">
    <property type="entry name" value="Granulin_sf"/>
</dbReference>
<dbReference type="GO" id="GO:0006508">
    <property type="term" value="P:proteolysis"/>
    <property type="evidence" value="ECO:0007669"/>
    <property type="project" value="UniProtKB-KW"/>
</dbReference>
<feature type="domain" description="Cathepsin propeptide inhibitor" evidence="11">
    <location>
        <begin position="32"/>
        <end position="91"/>
    </location>
</feature>
<dbReference type="PROSITE" id="PS00139">
    <property type="entry name" value="THIOL_PROTEASE_CYS"/>
    <property type="match status" value="1"/>
</dbReference>
<comment type="caution">
    <text evidence="12">The sequence shown here is derived from an EMBL/GenBank/DDBJ whole genome shotgun (WGS) entry which is preliminary data.</text>
</comment>
<dbReference type="InterPro" id="IPR000668">
    <property type="entry name" value="Peptidase_C1A_C"/>
</dbReference>
<dbReference type="InterPro" id="IPR039417">
    <property type="entry name" value="Peptidase_C1A_papain-like"/>
</dbReference>
<dbReference type="Pfam" id="PF00112">
    <property type="entry name" value="Peptidase_C1"/>
    <property type="match status" value="1"/>
</dbReference>
<dbReference type="InterPro" id="IPR000169">
    <property type="entry name" value="Pept_cys_AS"/>
</dbReference>
<feature type="domain" description="Granulins" evidence="9">
    <location>
        <begin position="350"/>
        <end position="407"/>
    </location>
</feature>
<dbReference type="PROSITE" id="PS00640">
    <property type="entry name" value="THIOL_PROTEASE_ASN"/>
    <property type="match status" value="1"/>
</dbReference>
<dbReference type="AlphaFoldDB" id="A0A371HNN8"/>
<dbReference type="InterPro" id="IPR013201">
    <property type="entry name" value="Prot_inhib_I29"/>
</dbReference>
<keyword evidence="2 12" id="KW-0645">Protease</keyword>
<evidence type="ECO:0000313" key="12">
    <source>
        <dbReference type="EMBL" id="RDY04411.1"/>
    </source>
</evidence>
<dbReference type="FunFam" id="2.10.25.160:FF:000002">
    <property type="entry name" value="Cysteine protease 1"/>
    <property type="match status" value="1"/>
</dbReference>
<dbReference type="SUPFAM" id="SSF54001">
    <property type="entry name" value="Cysteine proteinases"/>
    <property type="match status" value="1"/>
</dbReference>
<feature type="signal peptide" evidence="8">
    <location>
        <begin position="1"/>
        <end position="25"/>
    </location>
</feature>
<dbReference type="SMART" id="SM00848">
    <property type="entry name" value="Inhibitor_I29"/>
    <property type="match status" value="1"/>
</dbReference>
<evidence type="ECO:0000259" key="9">
    <source>
        <dbReference type="SMART" id="SM00277"/>
    </source>
</evidence>
<dbReference type="PANTHER" id="PTHR12411">
    <property type="entry name" value="CYSTEINE PROTEASE FAMILY C1-RELATED"/>
    <property type="match status" value="1"/>
</dbReference>
<evidence type="ECO:0000313" key="13">
    <source>
        <dbReference type="Proteomes" id="UP000257109"/>
    </source>
</evidence>
<dbReference type="GO" id="GO:0008234">
    <property type="term" value="F:cysteine-type peptidase activity"/>
    <property type="evidence" value="ECO:0007669"/>
    <property type="project" value="UniProtKB-KW"/>
</dbReference>
<evidence type="ECO:0000256" key="4">
    <source>
        <dbReference type="ARBA" id="ARBA00022801"/>
    </source>
</evidence>
<evidence type="ECO:0000256" key="1">
    <source>
        <dbReference type="ARBA" id="ARBA00008455"/>
    </source>
</evidence>
<organism evidence="12 13">
    <name type="scientific">Mucuna pruriens</name>
    <name type="common">Velvet bean</name>
    <name type="synonym">Dolichos pruriens</name>
    <dbReference type="NCBI Taxonomy" id="157652"/>
    <lineage>
        <taxon>Eukaryota</taxon>
        <taxon>Viridiplantae</taxon>
        <taxon>Streptophyta</taxon>
        <taxon>Embryophyta</taxon>
        <taxon>Tracheophyta</taxon>
        <taxon>Spermatophyta</taxon>
        <taxon>Magnoliopsida</taxon>
        <taxon>eudicotyledons</taxon>
        <taxon>Gunneridae</taxon>
        <taxon>Pentapetalae</taxon>
        <taxon>rosids</taxon>
        <taxon>fabids</taxon>
        <taxon>Fabales</taxon>
        <taxon>Fabaceae</taxon>
        <taxon>Papilionoideae</taxon>
        <taxon>50 kb inversion clade</taxon>
        <taxon>NPAAA clade</taxon>
        <taxon>indigoferoid/millettioid clade</taxon>
        <taxon>Phaseoleae</taxon>
        <taxon>Mucuna</taxon>
    </lineage>
</organism>
<dbReference type="CDD" id="cd02248">
    <property type="entry name" value="Peptidase_C1A"/>
    <property type="match status" value="1"/>
</dbReference>
<dbReference type="InterPro" id="IPR038765">
    <property type="entry name" value="Papain-like_cys_pep_sf"/>
</dbReference>
<dbReference type="Pfam" id="PF08246">
    <property type="entry name" value="Inhibitor_I29"/>
    <property type="match status" value="1"/>
</dbReference>
<dbReference type="InterPro" id="IPR025660">
    <property type="entry name" value="Pept_his_AS"/>
</dbReference>
<dbReference type="FunFam" id="3.90.70.10:FF:000067">
    <property type="entry name" value="Senescence-specific cysteine protease"/>
    <property type="match status" value="1"/>
</dbReference>
<evidence type="ECO:0000259" key="11">
    <source>
        <dbReference type="SMART" id="SM00848"/>
    </source>
</evidence>
<dbReference type="Pfam" id="PF00396">
    <property type="entry name" value="Granulin"/>
    <property type="match status" value="1"/>
</dbReference>
<keyword evidence="4" id="KW-0378">Hydrolase</keyword>
<protein>
    <submittedName>
        <fullName evidence="12">Cysteine protease RD21C</fullName>
    </submittedName>
</protein>
<dbReference type="Gene3D" id="2.10.25.160">
    <property type="entry name" value="Granulin"/>
    <property type="match status" value="1"/>
</dbReference>
<gene>
    <name evidence="12" type="primary">RD21C</name>
    <name evidence="12" type="ORF">CR513_11880</name>
</gene>
<keyword evidence="13" id="KW-1185">Reference proteome</keyword>
<feature type="chain" id="PRO_5018738751" evidence="8">
    <location>
        <begin position="26"/>
        <end position="484"/>
    </location>
</feature>
<dbReference type="PRINTS" id="PR00705">
    <property type="entry name" value="PAPAIN"/>
</dbReference>
<evidence type="ECO:0000256" key="5">
    <source>
        <dbReference type="ARBA" id="ARBA00022807"/>
    </source>
</evidence>
<keyword evidence="5" id="KW-0788">Thiol protease</keyword>
<dbReference type="STRING" id="157652.A0A371HNN8"/>
<keyword evidence="6" id="KW-1015">Disulfide bond</keyword>
<feature type="domain" description="Peptidase C1A papain C-terminal" evidence="10">
    <location>
        <begin position="119"/>
        <end position="333"/>
    </location>
</feature>
<evidence type="ECO:0000256" key="2">
    <source>
        <dbReference type="ARBA" id="ARBA00022670"/>
    </source>
</evidence>
<dbReference type="SMART" id="SM00277">
    <property type="entry name" value="GRAN"/>
    <property type="match status" value="1"/>
</dbReference>
<dbReference type="InterPro" id="IPR013128">
    <property type="entry name" value="Peptidase_C1A"/>
</dbReference>
<accession>A0A371HNN8</accession>
<evidence type="ECO:0000259" key="10">
    <source>
        <dbReference type="SMART" id="SM00645"/>
    </source>
</evidence>
<reference evidence="12" key="1">
    <citation type="submission" date="2018-05" db="EMBL/GenBank/DDBJ databases">
        <title>Draft genome of Mucuna pruriens seed.</title>
        <authorList>
            <person name="Nnadi N.E."/>
            <person name="Vos R."/>
            <person name="Hasami M.H."/>
            <person name="Devisetty U.K."/>
            <person name="Aguiy J.C."/>
        </authorList>
    </citation>
    <scope>NUCLEOTIDE SEQUENCE [LARGE SCALE GENOMIC DNA]</scope>
    <source>
        <strain evidence="12">JCA_2017</strain>
    </source>
</reference>
<dbReference type="OrthoDB" id="10253408at2759"/>
<dbReference type="InterPro" id="IPR000118">
    <property type="entry name" value="Granulin"/>
</dbReference>
<dbReference type="SMART" id="SM00645">
    <property type="entry name" value="Pept_C1"/>
    <property type="match status" value="1"/>
</dbReference>
<proteinExistence type="inferred from homology"/>
<sequence length="484" mass="53989">MTRLYSFLQLLSLILFFTFLSLVSASDTSELFERWCKEHGKTYSSEEEKRYRLKVFEDNYAFVAQHNQKGNNSSTYTLSLNAFADLTHHEFRTSRLGLPPSLLRFKSVQNRQPRHVVHLPSEIDWRQSGAVTPVKDQGSCGACWAFSATGAIEGINKIVTGSLASLSEQELMDCDTIYNSGCDGGLMDYAYQFVIDNRGIDTEDDYPYQARQKSCNKDKLKRRIVTIDDYVDVPVSEEELLKAVASQPVSVGICGSERAFQLYSKGIFTGPCSTALDHAVLIVGYGSEGGVDYWIVKNSWGKYWGMNGYIHMVRNSGNIKGICGINTLASYPIKTKPNPPIPPPPGPVKCNLFTHCSEGETCCCAKSFLGICFSWKCCGVTSGVCCKDKRHCCPQDYPICDTRKSQCLKRIANGTTTIMSEKQDFSHKPRGVKTRRWQILPEETTLNPSSEPVLSHVDEPISVSKNTSFDKGVIFLMSFPLSSI</sequence>
<comment type="similarity">
    <text evidence="1">Belongs to the peptidase C1 family.</text>
</comment>
<name>A0A371HNN8_MUCPR</name>
<evidence type="ECO:0000256" key="6">
    <source>
        <dbReference type="ARBA" id="ARBA00023157"/>
    </source>
</evidence>
<dbReference type="Proteomes" id="UP000257109">
    <property type="component" value="Unassembled WGS sequence"/>
</dbReference>
<keyword evidence="3 8" id="KW-0732">Signal</keyword>
<dbReference type="Gene3D" id="3.90.70.10">
    <property type="entry name" value="Cysteine proteinases"/>
    <property type="match status" value="1"/>
</dbReference>